<dbReference type="Proteomes" id="UP000001364">
    <property type="component" value="Chromosome"/>
</dbReference>
<dbReference type="InterPro" id="IPR011650">
    <property type="entry name" value="Peptidase_M20_dimer"/>
</dbReference>
<dbReference type="EC" id="3.5.1.14" evidence="5"/>
<dbReference type="InterPro" id="IPR036264">
    <property type="entry name" value="Bact_exopeptidase_dim_dom"/>
</dbReference>
<dbReference type="CDD" id="cd05664">
    <property type="entry name" value="M20_Acy1-like"/>
    <property type="match status" value="1"/>
</dbReference>
<dbReference type="PATRIC" id="fig|565050.3.peg.2828"/>
<evidence type="ECO:0000256" key="2">
    <source>
        <dbReference type="PIRSR" id="PIRSR005962-1"/>
    </source>
</evidence>
<keyword evidence="1 5" id="KW-0378">Hydrolase</keyword>
<dbReference type="NCBIfam" id="TIGR01891">
    <property type="entry name" value="amidohydrolases"/>
    <property type="match status" value="1"/>
</dbReference>
<feature type="binding site" evidence="2">
    <location>
        <position position="201"/>
    </location>
    <ligand>
        <name>Mn(2+)</name>
        <dbReference type="ChEBI" id="CHEBI:29035"/>
        <label>2</label>
    </ligand>
</feature>
<feature type="binding site" evidence="2">
    <location>
        <position position="139"/>
    </location>
    <ligand>
        <name>Mn(2+)</name>
        <dbReference type="ChEBI" id="CHEBI:29035"/>
        <label>2</label>
    </ligand>
</feature>
<dbReference type="Pfam" id="PF07687">
    <property type="entry name" value="M20_dimer"/>
    <property type="match status" value="1"/>
</dbReference>
<sequence length="437" mass="45708">MKSLFAASALALLIATAAQAGPLNVPATQKVISAQLDRDYPALEALYKDIHAHPELGFQEVETAKKLAAQMRALGFTVTEGVGKTGVVAVLKNGEGPKVLIRTELDGLPMQEKSGLAWASQATATWNGEKVFVAHACGHDIHMAAWVGAARQLVAMKAKWKGTLVFVAQPSEETVRGARAMLDDGLWDKIGGKPDYGFALHVGSGPAGEVYYKAGVLTSTSDGLDITFNGRGGHGSMPSATIDPVLMAARFTVDVQSVISREKDPSAFGVVTVGSIQAGSAGNIIPDKARVRGTIRTQDNAVREKILDGVRRTVKAVTDMAGAPPADLKLTPGGKMVVNDAALTDRTAVVFKAAFGARAVAQDKPGSASEDYSEFVLAGVPSVYFAIGGSDPAELAKAKAEGREPPVNHSPYFAPVAEPTIRTGVEAMTLAVLNVLK</sequence>
<dbReference type="PANTHER" id="PTHR11014:SF63">
    <property type="entry name" value="METALLOPEPTIDASE, PUTATIVE (AFU_ORTHOLOGUE AFUA_6G09600)-RELATED"/>
    <property type="match status" value="1"/>
</dbReference>
<keyword evidence="3" id="KW-0732">Signal</keyword>
<feature type="chain" id="PRO_5002606167" evidence="3">
    <location>
        <begin position="21"/>
        <end position="437"/>
    </location>
</feature>
<keyword evidence="2" id="KW-0479">Metal-binding</keyword>
<dbReference type="GO" id="GO:0050118">
    <property type="term" value="F:N-acetyldiaminopimelate deacetylase activity"/>
    <property type="evidence" value="ECO:0007669"/>
    <property type="project" value="UniProtKB-ARBA"/>
</dbReference>
<dbReference type="RefSeq" id="YP_002518273.2">
    <property type="nucleotide sequence ID" value="NC_011916.1"/>
</dbReference>
<dbReference type="SUPFAM" id="SSF55031">
    <property type="entry name" value="Bacterial exopeptidase dimerisation domain"/>
    <property type="match status" value="1"/>
</dbReference>
<feature type="binding site" evidence="2">
    <location>
        <position position="173"/>
    </location>
    <ligand>
        <name>Mn(2+)</name>
        <dbReference type="ChEBI" id="CHEBI:29035"/>
        <label>1</label>
    </ligand>
</feature>
<gene>
    <name evidence="5" type="ordered locus">CCNA_02900</name>
</gene>
<reference evidence="5 6" key="1">
    <citation type="journal article" date="2010" name="J. Bacteriol.">
        <title>The genetic basis of laboratory adaptation in Caulobacter crescentus.</title>
        <authorList>
            <person name="Marks M.E."/>
            <person name="Castro-Rojas C.M."/>
            <person name="Teiling C."/>
            <person name="Du L."/>
            <person name="Kapatral V."/>
            <person name="Walunas T.L."/>
            <person name="Crosson S."/>
        </authorList>
    </citation>
    <scope>NUCLEOTIDE SEQUENCE [LARGE SCALE GENOMIC DNA]</scope>
    <source>
        <strain evidence="6">NA1000 / CB15N</strain>
    </source>
</reference>
<dbReference type="InterPro" id="IPR017439">
    <property type="entry name" value="Amidohydrolase"/>
</dbReference>
<dbReference type="Gene3D" id="3.30.70.360">
    <property type="match status" value="1"/>
</dbReference>
<feature type="binding site" evidence="2">
    <location>
        <position position="409"/>
    </location>
    <ligand>
        <name>Mn(2+)</name>
        <dbReference type="ChEBI" id="CHEBI:29035"/>
        <label>2</label>
    </ligand>
</feature>
<comment type="cofactor">
    <cofactor evidence="2">
        <name>Mn(2+)</name>
        <dbReference type="ChEBI" id="CHEBI:29035"/>
    </cofactor>
    <text evidence="2">The Mn(2+) ion enhances activity.</text>
</comment>
<dbReference type="RefSeq" id="WP_024265852.1">
    <property type="nucleotide sequence ID" value="NC_011916.1"/>
</dbReference>
<keyword evidence="2" id="KW-0464">Manganese</keyword>
<dbReference type="HOGENOM" id="CLU_023257_6_0_5"/>
<accession>A0A0H3CBR1</accession>
<proteinExistence type="predicted"/>
<organism evidence="5 6">
    <name type="scientific">Caulobacter vibrioides (strain NA1000 / CB15N)</name>
    <name type="common">Caulobacter crescentus</name>
    <dbReference type="NCBI Taxonomy" id="565050"/>
    <lineage>
        <taxon>Bacteria</taxon>
        <taxon>Pseudomonadati</taxon>
        <taxon>Pseudomonadota</taxon>
        <taxon>Alphaproteobacteria</taxon>
        <taxon>Caulobacterales</taxon>
        <taxon>Caulobacteraceae</taxon>
        <taxon>Caulobacter</taxon>
    </lineage>
</organism>
<dbReference type="Pfam" id="PF01546">
    <property type="entry name" value="Peptidase_M20"/>
    <property type="match status" value="1"/>
</dbReference>
<dbReference type="InterPro" id="IPR002933">
    <property type="entry name" value="Peptidase_M20"/>
</dbReference>
<evidence type="ECO:0000256" key="3">
    <source>
        <dbReference type="SAM" id="SignalP"/>
    </source>
</evidence>
<dbReference type="FunFam" id="3.30.70.360:FF:000001">
    <property type="entry name" value="N-acetyldiaminopimelate deacetylase"/>
    <property type="match status" value="1"/>
</dbReference>
<keyword evidence="6" id="KW-1185">Reference proteome</keyword>
<name>A0A0H3CBR1_CAUVN</name>
<dbReference type="GO" id="GO:0004046">
    <property type="term" value="F:aminoacylase activity"/>
    <property type="evidence" value="ECO:0007669"/>
    <property type="project" value="UniProtKB-EC"/>
</dbReference>
<dbReference type="GeneID" id="7331330"/>
<evidence type="ECO:0000259" key="4">
    <source>
        <dbReference type="Pfam" id="PF07687"/>
    </source>
</evidence>
<feature type="signal peptide" evidence="3">
    <location>
        <begin position="1"/>
        <end position="20"/>
    </location>
</feature>
<dbReference type="EMBL" id="CP001340">
    <property type="protein sequence ID" value="ACL96365.2"/>
    <property type="molecule type" value="Genomic_DNA"/>
</dbReference>
<dbReference type="KEGG" id="ccs:CCNA_02900"/>
<evidence type="ECO:0000313" key="6">
    <source>
        <dbReference type="Proteomes" id="UP000001364"/>
    </source>
</evidence>
<protein>
    <submittedName>
        <fullName evidence="5">N-acyl-L-amino acid amidohydrolase</fullName>
        <ecNumber evidence="5">3.5.1.14</ecNumber>
    </submittedName>
</protein>
<dbReference type="OrthoDB" id="9777385at2"/>
<feature type="binding site" evidence="2">
    <location>
        <position position="137"/>
    </location>
    <ligand>
        <name>Mn(2+)</name>
        <dbReference type="ChEBI" id="CHEBI:29035"/>
        <label>2</label>
    </ligand>
</feature>
<dbReference type="SUPFAM" id="SSF53187">
    <property type="entry name" value="Zn-dependent exopeptidases"/>
    <property type="match status" value="1"/>
</dbReference>
<dbReference type="GO" id="GO:0046872">
    <property type="term" value="F:metal ion binding"/>
    <property type="evidence" value="ECO:0007669"/>
    <property type="project" value="UniProtKB-KW"/>
</dbReference>
<dbReference type="PANTHER" id="PTHR11014">
    <property type="entry name" value="PEPTIDASE M20 FAMILY MEMBER"/>
    <property type="match status" value="1"/>
</dbReference>
<dbReference type="PIRSF" id="PIRSF005962">
    <property type="entry name" value="Pept_M20D_amidohydro"/>
    <property type="match status" value="1"/>
</dbReference>
<dbReference type="GO" id="GO:0019877">
    <property type="term" value="P:diaminopimelate biosynthetic process"/>
    <property type="evidence" value="ECO:0007669"/>
    <property type="project" value="UniProtKB-ARBA"/>
</dbReference>
<dbReference type="AlphaFoldDB" id="A0A0H3CBR1"/>
<evidence type="ECO:0000256" key="1">
    <source>
        <dbReference type="ARBA" id="ARBA00022801"/>
    </source>
</evidence>
<dbReference type="Gene3D" id="3.40.630.10">
    <property type="entry name" value="Zn peptidases"/>
    <property type="match status" value="1"/>
</dbReference>
<evidence type="ECO:0000313" key="5">
    <source>
        <dbReference type="EMBL" id="ACL96365.2"/>
    </source>
</evidence>
<feature type="domain" description="Peptidase M20 dimerisation" evidence="4">
    <location>
        <begin position="223"/>
        <end position="316"/>
    </location>
</feature>